<evidence type="ECO:0000256" key="1">
    <source>
        <dbReference type="SAM" id="SignalP"/>
    </source>
</evidence>
<organism evidence="2 3">
    <name type="scientific">Alkalispirillum mobile</name>
    <dbReference type="NCBI Taxonomy" id="85925"/>
    <lineage>
        <taxon>Bacteria</taxon>
        <taxon>Pseudomonadati</taxon>
        <taxon>Pseudomonadota</taxon>
        <taxon>Gammaproteobacteria</taxon>
        <taxon>Chromatiales</taxon>
        <taxon>Ectothiorhodospiraceae</taxon>
        <taxon>Alkalispirillum</taxon>
    </lineage>
</organism>
<gene>
    <name evidence="2" type="ORF">DFR31_1747</name>
</gene>
<feature type="signal peptide" evidence="1">
    <location>
        <begin position="1"/>
        <end position="26"/>
    </location>
</feature>
<protein>
    <recommendedName>
        <fullName evidence="4">Dicarboxylate transport</fullName>
    </recommendedName>
</protein>
<dbReference type="EMBL" id="RCDA01000002">
    <property type="protein sequence ID" value="RLK48640.1"/>
    <property type="molecule type" value="Genomic_DNA"/>
</dbReference>
<comment type="caution">
    <text evidence="2">The sequence shown here is derived from an EMBL/GenBank/DDBJ whole genome shotgun (WGS) entry which is preliminary data.</text>
</comment>
<keyword evidence="1" id="KW-0732">Signal</keyword>
<dbReference type="RefSeq" id="WP_121442289.1">
    <property type="nucleotide sequence ID" value="NZ_RCDA01000002.1"/>
</dbReference>
<name>A0A498C6D3_9GAMM</name>
<evidence type="ECO:0000313" key="3">
    <source>
        <dbReference type="Proteomes" id="UP000275461"/>
    </source>
</evidence>
<keyword evidence="3" id="KW-1185">Reference proteome</keyword>
<accession>A0A498C6D3</accession>
<feature type="chain" id="PRO_5019712988" description="Dicarboxylate transport" evidence="1">
    <location>
        <begin position="27"/>
        <end position="681"/>
    </location>
</feature>
<dbReference type="Proteomes" id="UP000275461">
    <property type="component" value="Unassembled WGS sequence"/>
</dbReference>
<dbReference type="AlphaFoldDB" id="A0A498C6D3"/>
<reference evidence="2 3" key="1">
    <citation type="submission" date="2018-10" db="EMBL/GenBank/DDBJ databases">
        <title>Genomic Encyclopedia of Type Strains, Phase IV (KMG-IV): sequencing the most valuable type-strain genomes for metagenomic binning, comparative biology and taxonomic classification.</title>
        <authorList>
            <person name="Goeker M."/>
        </authorList>
    </citation>
    <scope>NUCLEOTIDE SEQUENCE [LARGE SCALE GENOMIC DNA]</scope>
    <source>
        <strain evidence="2 3">DSM 12769</strain>
    </source>
</reference>
<evidence type="ECO:0008006" key="4">
    <source>
        <dbReference type="Google" id="ProtNLM"/>
    </source>
</evidence>
<proteinExistence type="predicted"/>
<dbReference type="OrthoDB" id="6191549at2"/>
<sequence length="681" mass="74807">MTAVARLTCSLLLCLTGLVFAGPALAIDRVSLSIGDIEGEGWRAEGLDLRLPLRGGEAEVRVKRVQLPGDTQLTDLRLRCGDLGLTPTTLRCDGATLSTTLPWLGKVEGAGELTMKLDGSRVEGQWQLTTDVGTAEFAVKSDDGGWTVDVAELTITEPGALLADWLPADHGAEGWLALEGRLRADDGRTRAWLEWQSELTAHDAEGRLASEGLALDGRLLALRHGAGPWALRTSLRSDRGQAYAEPIFLELDDHPLHLTAGADWHPETGQLDVRQFNLNQQGLGELSGQALLTGLEFQTARVRLRNGRAGGLYSVYAHPWLVGSNLDQLSLQGRLDGALEWRDGAPHAARLQAHGLQLDDADQRFALRDFNGLVNWAAADAEAPADSRVQWREARLMQLPLGEARLGFSARGRDVRLQPRQVLPILGGGLRVNQLQVAQIGTDDLDILFEADILPIDLGELTRELGWPPLSGILSGNLPEMTYRDGHLNLGGTLIAQVFDGLLRVDDLSLEDPFGPAPVFRADLRMRSWDLDHFTQVLQVGRIEGLVHADVLGLHMIGWEPVAFDARAWSPERTRERRRISQRAVEDIAQIGGSTPADWVSRQFLRVFDAFRYRRLGMSCRLEQGICHMDGVAPANGGYYLIEGRSIPRINVIGFAREVSWPALRQQIHQALQQDDGPVVE</sequence>
<evidence type="ECO:0000313" key="2">
    <source>
        <dbReference type="EMBL" id="RLK48640.1"/>
    </source>
</evidence>